<evidence type="ECO:0000256" key="1">
    <source>
        <dbReference type="ARBA" id="ARBA00006987"/>
    </source>
</evidence>
<evidence type="ECO:0000313" key="3">
    <source>
        <dbReference type="Proteomes" id="UP000698752"/>
    </source>
</evidence>
<dbReference type="PANTHER" id="PTHR42928">
    <property type="entry name" value="TRICARBOXYLATE-BINDING PROTEIN"/>
    <property type="match status" value="1"/>
</dbReference>
<name>A0ABS5EC82_9PROT</name>
<dbReference type="Gene3D" id="3.40.190.10">
    <property type="entry name" value="Periplasmic binding protein-like II"/>
    <property type="match status" value="1"/>
</dbReference>
<comment type="similarity">
    <text evidence="1">Belongs to the UPF0065 (bug) family.</text>
</comment>
<sequence length="339" mass="36053">MTNHLAPLVGRKLARAAISRRTLIAAAGSLTPLTSRPAHAEWPDRPIRLIVAYPPGGGTDIMARAVAQKLGEVLKQSIVVENRSGANGTVGTLAVAQSRPDGYTLLFANGGEFALKPLMELGLPYDTSRDFDLVAMCGSTPVVLAVNARVPAQTLNEFIELARRQPGRINVSNSGSRGTMHLAAAYLAQRAAVELTHVPYRGAAPAVADTVSGTVQAVAMGLPPVLAQARDGRLRILGIMSARRNVNIPDVPTFEELGFPGFDLSNSVGIAGPRGLPTDVVVQLNAAVNTAMQDPEIRRIFIDNGAEPVSMSVEDYRNFLLSEMARMREVVRIAGVPPE</sequence>
<comment type="caution">
    <text evidence="2">The sequence shown here is derived from an EMBL/GenBank/DDBJ whole genome shotgun (WGS) entry which is preliminary data.</text>
</comment>
<dbReference type="RefSeq" id="WP_211865980.1">
    <property type="nucleotide sequence ID" value="NZ_JAAEDI010000003.1"/>
</dbReference>
<dbReference type="SUPFAM" id="SSF53850">
    <property type="entry name" value="Periplasmic binding protein-like II"/>
    <property type="match status" value="1"/>
</dbReference>
<dbReference type="Pfam" id="PF03401">
    <property type="entry name" value="TctC"/>
    <property type="match status" value="1"/>
</dbReference>
<gene>
    <name evidence="2" type="ORF">GXW78_03105</name>
</gene>
<dbReference type="InterPro" id="IPR042100">
    <property type="entry name" value="Bug_dom1"/>
</dbReference>
<dbReference type="PIRSF" id="PIRSF017082">
    <property type="entry name" value="YflP"/>
    <property type="match status" value="1"/>
</dbReference>
<reference evidence="3" key="1">
    <citation type="journal article" date="2021" name="Syst. Appl. Microbiol.">
        <title>Roseomonas hellenica sp. nov., isolated from roots of wild-growing Alkanna tinctoria.</title>
        <authorList>
            <person name="Rat A."/>
            <person name="Naranjo H.D."/>
            <person name="Lebbe L."/>
            <person name="Cnockaert M."/>
            <person name="Krigas N."/>
            <person name="Grigoriadou K."/>
            <person name="Maloupa E."/>
            <person name="Willems A."/>
        </authorList>
    </citation>
    <scope>NUCLEOTIDE SEQUENCE [LARGE SCALE GENOMIC DNA]</scope>
    <source>
        <strain evidence="3">LMG 31159</strain>
    </source>
</reference>
<dbReference type="EMBL" id="JAAEDI010000003">
    <property type="protein sequence ID" value="MBR0648637.1"/>
    <property type="molecule type" value="Genomic_DNA"/>
</dbReference>
<dbReference type="InterPro" id="IPR005064">
    <property type="entry name" value="BUG"/>
</dbReference>
<evidence type="ECO:0000313" key="2">
    <source>
        <dbReference type="EMBL" id="MBR0648637.1"/>
    </source>
</evidence>
<dbReference type="Proteomes" id="UP000698752">
    <property type="component" value="Unassembled WGS sequence"/>
</dbReference>
<proteinExistence type="inferred from homology"/>
<organism evidence="2 3">
    <name type="scientific">Neoroseomonas terrae</name>
    <dbReference type="NCBI Taxonomy" id="424799"/>
    <lineage>
        <taxon>Bacteria</taxon>
        <taxon>Pseudomonadati</taxon>
        <taxon>Pseudomonadota</taxon>
        <taxon>Alphaproteobacteria</taxon>
        <taxon>Acetobacterales</taxon>
        <taxon>Acetobacteraceae</taxon>
        <taxon>Neoroseomonas</taxon>
    </lineage>
</organism>
<protein>
    <submittedName>
        <fullName evidence="2">Tripartite tricarboxylate transporter substrate binding protein</fullName>
    </submittedName>
</protein>
<keyword evidence="3" id="KW-1185">Reference proteome</keyword>
<dbReference type="Gene3D" id="3.40.190.150">
    <property type="entry name" value="Bordetella uptake gene, domain 1"/>
    <property type="match status" value="1"/>
</dbReference>
<dbReference type="CDD" id="cd07012">
    <property type="entry name" value="PBP2_Bug_TTT"/>
    <property type="match status" value="1"/>
</dbReference>
<accession>A0ABS5EC82</accession>
<dbReference type="PANTHER" id="PTHR42928:SF5">
    <property type="entry name" value="BLR1237 PROTEIN"/>
    <property type="match status" value="1"/>
</dbReference>